<dbReference type="EMBL" id="JH597761">
    <property type="protein sequence ID" value="EHP70059.1"/>
    <property type="molecule type" value="Genomic_DNA"/>
</dbReference>
<dbReference type="eggNOG" id="arCOG06048">
    <property type="taxonomic scope" value="Archaea"/>
</dbReference>
<accession>H2C1D8</accession>
<dbReference type="OrthoDB" id="41842at2157"/>
<sequence length="255" mass="29726">MSGITPFDVSQQRKVPFESVAQEYLKLYDRIYSSLKESGAKILLYGSIGIYHRVKDSKDSVELLKLYRRNGPQDMNVILPTSSRERFKEVVKEQGWTPYYHLERTMGDVAGMFFYESLVLKAYYMDVPTFNHRINLSWEEEYSASLTDLLLTKLQMHFPTDKDTADIAAILLLEERIDVNKVLLHARSDWGFWKDATQNLANVRSLVGRLEMDNVKTKEELKRVIAVSTKLYGQLMNAKPHHESNDPDEKYWLDF</sequence>
<dbReference type="RefSeq" id="WP_009070423.1">
    <property type="nucleotide sequence ID" value="NZ_JH597761.1"/>
</dbReference>
<evidence type="ECO:0000313" key="1">
    <source>
        <dbReference type="EMBL" id="EHP70059.1"/>
    </source>
</evidence>
<dbReference type="STRING" id="671065.MetMK1DRAFT_00005610"/>
<dbReference type="HOGENOM" id="CLU_1092441_0_0_2"/>
<reference evidence="1 2" key="1">
    <citation type="submission" date="2012-01" db="EMBL/GenBank/DDBJ databases">
        <title>Improved High-Quality Draft sequence of Metallosphaera yellowstonensis MK1.</title>
        <authorList>
            <consortium name="US DOE Joint Genome Institute"/>
            <person name="Lucas S."/>
            <person name="Han J."/>
            <person name="Cheng J.-F."/>
            <person name="Goodwin L."/>
            <person name="Pitluck S."/>
            <person name="Peters L."/>
            <person name="Teshima H."/>
            <person name="Detter J.C."/>
            <person name="Han C."/>
            <person name="Tapia R."/>
            <person name="Land M."/>
            <person name="Hauser L."/>
            <person name="Kyrpides N."/>
            <person name="Kozubal M."/>
            <person name="Macur R.E."/>
            <person name="Jay Z."/>
            <person name="Inskeep W."/>
            <person name="Woyke T."/>
        </authorList>
    </citation>
    <scope>NUCLEOTIDE SEQUENCE [LARGE SCALE GENOMIC DNA]</scope>
    <source>
        <strain evidence="1 2">MK1</strain>
    </source>
</reference>
<keyword evidence="2" id="KW-1185">Reference proteome</keyword>
<dbReference type="Proteomes" id="UP000003980">
    <property type="component" value="Unassembled WGS sequence"/>
</dbReference>
<organism evidence="1 2">
    <name type="scientific">Metallosphaera yellowstonensis MK1</name>
    <dbReference type="NCBI Taxonomy" id="671065"/>
    <lineage>
        <taxon>Archaea</taxon>
        <taxon>Thermoproteota</taxon>
        <taxon>Thermoprotei</taxon>
        <taxon>Sulfolobales</taxon>
        <taxon>Sulfolobaceae</taxon>
        <taxon>Metallosphaera</taxon>
    </lineage>
</organism>
<dbReference type="AlphaFoldDB" id="H2C1D8"/>
<protein>
    <submittedName>
        <fullName evidence="1">Uncharacterized protein</fullName>
    </submittedName>
</protein>
<proteinExistence type="predicted"/>
<evidence type="ECO:0000313" key="2">
    <source>
        <dbReference type="Proteomes" id="UP000003980"/>
    </source>
</evidence>
<gene>
    <name evidence="1" type="ORF">MetMK1DRAFT_00005610</name>
</gene>
<name>H2C1D8_9CREN</name>